<name>A0A1B6CUF1_9HEMI</name>
<evidence type="ECO:0000259" key="2">
    <source>
        <dbReference type="PROSITE" id="PS50835"/>
    </source>
</evidence>
<keyword evidence="1" id="KW-1015">Disulfide bond</keyword>
<dbReference type="EMBL" id="GEDC01020261">
    <property type="protein sequence ID" value="JAS17037.1"/>
    <property type="molecule type" value="Transcribed_RNA"/>
</dbReference>
<dbReference type="Gene3D" id="2.60.40.10">
    <property type="entry name" value="Immunoglobulins"/>
    <property type="match status" value="2"/>
</dbReference>
<reference evidence="3" key="1">
    <citation type="submission" date="2015-12" db="EMBL/GenBank/DDBJ databases">
        <title>De novo transcriptome assembly of four potential Pierce s Disease insect vectors from Arizona vineyards.</title>
        <authorList>
            <person name="Tassone E.E."/>
        </authorList>
    </citation>
    <scope>NUCLEOTIDE SEQUENCE</scope>
</reference>
<feature type="non-terminal residue" evidence="3">
    <location>
        <position position="1"/>
    </location>
</feature>
<feature type="domain" description="Ig-like" evidence="2">
    <location>
        <begin position="1"/>
        <end position="66"/>
    </location>
</feature>
<dbReference type="PROSITE" id="PS50835">
    <property type="entry name" value="IG_LIKE"/>
    <property type="match status" value="2"/>
</dbReference>
<evidence type="ECO:0000313" key="3">
    <source>
        <dbReference type="EMBL" id="JAS17037.1"/>
    </source>
</evidence>
<dbReference type="AlphaFoldDB" id="A0A1B6CUF1"/>
<dbReference type="InterPro" id="IPR013162">
    <property type="entry name" value="CD80_C2-set"/>
</dbReference>
<gene>
    <name evidence="3" type="ORF">g.1267</name>
</gene>
<proteinExistence type="predicted"/>
<dbReference type="PANTHER" id="PTHR23278:SF19">
    <property type="entry name" value="OBSCURIN"/>
    <property type="match status" value="1"/>
</dbReference>
<dbReference type="PANTHER" id="PTHR23278">
    <property type="entry name" value="SIDESTEP PROTEIN"/>
    <property type="match status" value="1"/>
</dbReference>
<protein>
    <recommendedName>
        <fullName evidence="2">Ig-like domain-containing protein</fullName>
    </recommendedName>
</protein>
<dbReference type="SUPFAM" id="SSF48726">
    <property type="entry name" value="Immunoglobulin"/>
    <property type="match status" value="2"/>
</dbReference>
<dbReference type="InterPro" id="IPR013783">
    <property type="entry name" value="Ig-like_fold"/>
</dbReference>
<dbReference type="InterPro" id="IPR036179">
    <property type="entry name" value="Ig-like_dom_sf"/>
</dbReference>
<dbReference type="InterPro" id="IPR007110">
    <property type="entry name" value="Ig-like_dom"/>
</dbReference>
<organism evidence="3">
    <name type="scientific">Clastoptera arizonana</name>
    <name type="common">Arizona spittle bug</name>
    <dbReference type="NCBI Taxonomy" id="38151"/>
    <lineage>
        <taxon>Eukaryota</taxon>
        <taxon>Metazoa</taxon>
        <taxon>Ecdysozoa</taxon>
        <taxon>Arthropoda</taxon>
        <taxon>Hexapoda</taxon>
        <taxon>Insecta</taxon>
        <taxon>Pterygota</taxon>
        <taxon>Neoptera</taxon>
        <taxon>Paraneoptera</taxon>
        <taxon>Hemiptera</taxon>
        <taxon>Auchenorrhyncha</taxon>
        <taxon>Cercopoidea</taxon>
        <taxon>Clastopteridae</taxon>
        <taxon>Clastoptera</taxon>
    </lineage>
</organism>
<dbReference type="Pfam" id="PF08205">
    <property type="entry name" value="C2-set_2"/>
    <property type="match status" value="1"/>
</dbReference>
<sequence>PASITWWKAGKLLHHSTTVTSSHAGNLTTSTITLPLSKADEGVILSCRADNPLVPASALEDSINLNIYYTPTTFARVGSNINASNIREGMDVYFECDVDANPKIRKLVWTHDGQVVHGNASIGTIISNQTLVLQSVTRRSSG</sequence>
<accession>A0A1B6CUF1</accession>
<feature type="domain" description="Ig-like" evidence="2">
    <location>
        <begin position="71"/>
        <end position="142"/>
    </location>
</feature>
<evidence type="ECO:0000256" key="1">
    <source>
        <dbReference type="ARBA" id="ARBA00023157"/>
    </source>
</evidence>
<feature type="non-terminal residue" evidence="3">
    <location>
        <position position="142"/>
    </location>
</feature>